<dbReference type="EMBL" id="GBRH01199395">
    <property type="protein sequence ID" value="JAD98500.1"/>
    <property type="molecule type" value="Transcribed_RNA"/>
</dbReference>
<evidence type="ECO:0000313" key="1">
    <source>
        <dbReference type="EMBL" id="JAD98500.1"/>
    </source>
</evidence>
<protein>
    <submittedName>
        <fullName evidence="1">Uncharacterized protein</fullName>
    </submittedName>
</protein>
<name>A0A0A9EKV2_ARUDO</name>
<reference evidence="1" key="1">
    <citation type="submission" date="2014-09" db="EMBL/GenBank/DDBJ databases">
        <authorList>
            <person name="Magalhaes I.L.F."/>
            <person name="Oliveira U."/>
            <person name="Santos F.R."/>
            <person name="Vidigal T.H.D.A."/>
            <person name="Brescovit A.D."/>
            <person name="Santos A.J."/>
        </authorList>
    </citation>
    <scope>NUCLEOTIDE SEQUENCE</scope>
    <source>
        <tissue evidence="1">Shoot tissue taken approximately 20 cm above the soil surface</tissue>
    </source>
</reference>
<accession>A0A0A9EKV2</accession>
<proteinExistence type="predicted"/>
<sequence length="14" mass="1734">MEETLGFHLLLNWM</sequence>
<organism evidence="1">
    <name type="scientific">Arundo donax</name>
    <name type="common">Giant reed</name>
    <name type="synonym">Donax arundinaceus</name>
    <dbReference type="NCBI Taxonomy" id="35708"/>
    <lineage>
        <taxon>Eukaryota</taxon>
        <taxon>Viridiplantae</taxon>
        <taxon>Streptophyta</taxon>
        <taxon>Embryophyta</taxon>
        <taxon>Tracheophyta</taxon>
        <taxon>Spermatophyta</taxon>
        <taxon>Magnoliopsida</taxon>
        <taxon>Liliopsida</taxon>
        <taxon>Poales</taxon>
        <taxon>Poaceae</taxon>
        <taxon>PACMAD clade</taxon>
        <taxon>Arundinoideae</taxon>
        <taxon>Arundineae</taxon>
        <taxon>Arundo</taxon>
    </lineage>
</organism>
<reference evidence="1" key="2">
    <citation type="journal article" date="2015" name="Data Brief">
        <title>Shoot transcriptome of the giant reed, Arundo donax.</title>
        <authorList>
            <person name="Barrero R.A."/>
            <person name="Guerrero F.D."/>
            <person name="Moolhuijzen P."/>
            <person name="Goolsby J.A."/>
            <person name="Tidwell J."/>
            <person name="Bellgard S.E."/>
            <person name="Bellgard M.I."/>
        </authorList>
    </citation>
    <scope>NUCLEOTIDE SEQUENCE</scope>
    <source>
        <tissue evidence="1">Shoot tissue taken approximately 20 cm above the soil surface</tissue>
    </source>
</reference>